<name>A0ABU4HTX2_9ACTN</name>
<protein>
    <submittedName>
        <fullName evidence="1">Uncharacterized protein</fullName>
    </submittedName>
</protein>
<sequence length="110" mass="12179">MDALRCSWCGVEIGSDEGYRAAEQAGERLAAFCRLEHVVPWAIQGPHWGAGTLAQEPREEPGLARCAHCDAALDETRVLLVRHRGEYRIADAFCSTDHMKTWAAAGGRWQ</sequence>
<dbReference type="RefSeq" id="WP_318599164.1">
    <property type="nucleotide sequence ID" value="NZ_JAWSTH010000063.1"/>
</dbReference>
<proteinExistence type="predicted"/>
<gene>
    <name evidence="1" type="ORF">R7226_20440</name>
</gene>
<reference evidence="2" key="1">
    <citation type="submission" date="2023-07" db="EMBL/GenBank/DDBJ databases">
        <title>Conexibacter stalactiti sp. nov., isolated from stalactites in a lava cave and emended description of the genus Conexibacter.</title>
        <authorList>
            <person name="Lee S.D."/>
        </authorList>
    </citation>
    <scope>NUCLEOTIDE SEQUENCE [LARGE SCALE GENOMIC DNA]</scope>
    <source>
        <strain evidence="2">KCTC 39840</strain>
    </source>
</reference>
<dbReference type="Proteomes" id="UP001284601">
    <property type="component" value="Unassembled WGS sequence"/>
</dbReference>
<organism evidence="1 2">
    <name type="scientific">Conexibacter stalactiti</name>
    <dbReference type="NCBI Taxonomy" id="1940611"/>
    <lineage>
        <taxon>Bacteria</taxon>
        <taxon>Bacillati</taxon>
        <taxon>Actinomycetota</taxon>
        <taxon>Thermoleophilia</taxon>
        <taxon>Solirubrobacterales</taxon>
        <taxon>Conexibacteraceae</taxon>
        <taxon>Conexibacter</taxon>
    </lineage>
</organism>
<evidence type="ECO:0000313" key="2">
    <source>
        <dbReference type="Proteomes" id="UP001284601"/>
    </source>
</evidence>
<evidence type="ECO:0000313" key="1">
    <source>
        <dbReference type="EMBL" id="MDW5596726.1"/>
    </source>
</evidence>
<reference evidence="1 2" key="2">
    <citation type="submission" date="2023-10" db="EMBL/GenBank/DDBJ databases">
        <authorList>
            <person name="Han X.F."/>
        </authorList>
    </citation>
    <scope>NUCLEOTIDE SEQUENCE [LARGE SCALE GENOMIC DNA]</scope>
    <source>
        <strain evidence="1 2">KCTC 39840</strain>
    </source>
</reference>
<accession>A0ABU4HTX2</accession>
<comment type="caution">
    <text evidence="1">The sequence shown here is derived from an EMBL/GenBank/DDBJ whole genome shotgun (WGS) entry which is preliminary data.</text>
</comment>
<dbReference type="EMBL" id="JAWSTH010000063">
    <property type="protein sequence ID" value="MDW5596726.1"/>
    <property type="molecule type" value="Genomic_DNA"/>
</dbReference>
<keyword evidence="2" id="KW-1185">Reference proteome</keyword>